<protein>
    <submittedName>
        <fullName evidence="2">Uncharacterized protein</fullName>
    </submittedName>
</protein>
<organism evidence="2 3">
    <name type="scientific">Symbiodinium natans</name>
    <dbReference type="NCBI Taxonomy" id="878477"/>
    <lineage>
        <taxon>Eukaryota</taxon>
        <taxon>Sar</taxon>
        <taxon>Alveolata</taxon>
        <taxon>Dinophyceae</taxon>
        <taxon>Suessiales</taxon>
        <taxon>Symbiodiniaceae</taxon>
        <taxon>Symbiodinium</taxon>
    </lineage>
</organism>
<comment type="caution">
    <text evidence="2">The sequence shown here is derived from an EMBL/GenBank/DDBJ whole genome shotgun (WGS) entry which is preliminary data.</text>
</comment>
<accession>A0A812K9N4</accession>
<dbReference type="PANTHER" id="PTHR33050">
    <property type="entry name" value="REVERSE TRANSCRIPTASE DOMAIN-CONTAINING PROTEIN"/>
    <property type="match status" value="1"/>
</dbReference>
<dbReference type="InterPro" id="IPR052055">
    <property type="entry name" value="Hepadnavirus_pol/RT"/>
</dbReference>
<dbReference type="PANTHER" id="PTHR33050:SF7">
    <property type="entry name" value="RIBONUCLEASE H"/>
    <property type="match status" value="1"/>
</dbReference>
<feature type="region of interest" description="Disordered" evidence="1">
    <location>
        <begin position="917"/>
        <end position="979"/>
    </location>
</feature>
<sequence length="1679" mass="183654">MASANLDSEAAFLDRAKKIGLTEETIQGLVDNGYTTFGRLAFAVSATPTTLTDEAVDAWINGLGISPTGYQKASLRRLLFDGVSMAIEEVKSRIEPGVEGHPKKLAAAERMDRQARQERTLGGLVFTPETRPANSCVDLCVEMLESGVLQYHPPSKWISRAQEAQCLKRDSSVNLAADHSLKVTMKPHELACDVASEMRLRQAWSRRSLAFDMANLASFRVLEEHVQFLFSVLQRVQPKGFAGVQLSQIIEADKQLFILASNNLMGRLTAPAGTDPVLDAEITRLSRSPEIMQYLAPLPNPPPHQFLHGGKPGDKGGKGAGKEKKGKGAGKTLDLPEGCVTKDDANRPLCFAYNTHGCKNKCKNGRCLKGVNCGALETGDLSLVDPEVWAQTRLKSAAQISESDLQSLFGLLPKDEVRGGSREVRSAFVTGCYAQGGFRGLRKECHNFPFASRIMTRFVQERLPGHVFSTCGFFSNSATPLHKDGRNAPWPNALFRVTDFKGGGLWIEGPGDDVRVSGQLELSGSVHELTSEPLVFDAWSNYHQTEPWTGNRLVLVTWVVQQLGDLGEAELARARALGFLLPPELPIPLETSQTLSRPPCAFELFAGKGSLSRALRQAGFHVHSFDHHHCDSCVPVAQLDLSSEVGQSLFWDLMKKHPPFLVHLGLPCGTSSKARGRPLPNGEKGPSPLRSREFPLGLPSLQPGSVDSCRVDTANRLYAFGYRVLRYCLDNCIIVCIENPRNSFLWEILAAFEPSEPSHRLLPRLSEVCFDQCCHGGSRPKGTKLLCSPKCFESLRASCPGNHLHKPWGRIVDCGSVRFATKDEAAYPCILAQRYSLCVAQRALAAGFSLIPQPTARSQALQFAGRQHRRHAPLVSEFCQVTWMPRQSFAPLPHLKLLRPSIGGVLAQQDLGILQGGTIPGAPLSPGTPQGGTIPEAPEAPGSPSTLQGGTIPEAPGSTSTLQGGTIPGAPILSGAVQGGSIPETSAFASLEPGTPSGSPLQDGCEDWVQVGVLRSPSEFVDEAKKVPHPMDSANPLEAVTLAALRENLTKDPKLVELKRRLALARVRREVNRLQAEERALHKSMPRSVAKVMEGKAILALEALLQSEGYDDMGAIKFLKEGVPLVGVSECPPCFDYKLVPAALTEAELFQTAQVRREALLSKSEPIDAEEARVLAEASQEEVSLGFLEGPFYSRDEVSSRLETEDWTVIRRFVIFQGAEGKARPIDNCLEAQLNSGYTSSIHLRLQDGDYLAAMALFVAREIHEGRAHPEAKEWHGKCLDLSKAYKQLAVLPAHRPLAVIAVRQEDGRDALYLSNSLLFGSTAAVYAFNRVSRCLWFLINRLLWIPSGVYFDDYPLLCPAATADSADSVVSDFLDCLGWRHAKTGVKGRAFAPSFDVLGMTLGLDRVAQGEVSLANKQGRIERIVAQLREVGSRGEISRQLAQVLQGLLQYASGFYAGRALKHASHVLSRIVGGLHFSPLDLRDFCHHTIRLLQDETPRILKCFMTTDVLHLWTDGSWEAGVAGVGLAAHDCFSGTGWVYEGRVPSRVLELWKSEIGGDQLICEIEMFAILASMMELSSILESRRVVWWVDNNATRSLVIKGASRSWAMHSLARIFSQLDQEHPSMWWVSRVPSFSNPGDAPSRGHGIEVVTMVGASEVQPFSRLEELAKRILELKRA</sequence>
<reference evidence="2" key="1">
    <citation type="submission" date="2021-02" db="EMBL/GenBank/DDBJ databases">
        <authorList>
            <person name="Dougan E. K."/>
            <person name="Rhodes N."/>
            <person name="Thang M."/>
            <person name="Chan C."/>
        </authorList>
    </citation>
    <scope>NUCLEOTIDE SEQUENCE</scope>
</reference>
<evidence type="ECO:0000313" key="3">
    <source>
        <dbReference type="Proteomes" id="UP000604046"/>
    </source>
</evidence>
<dbReference type="InterPro" id="IPR043502">
    <property type="entry name" value="DNA/RNA_pol_sf"/>
</dbReference>
<dbReference type="Proteomes" id="UP000604046">
    <property type="component" value="Unassembled WGS sequence"/>
</dbReference>
<evidence type="ECO:0000256" key="1">
    <source>
        <dbReference type="SAM" id="MobiDB-lite"/>
    </source>
</evidence>
<evidence type="ECO:0000313" key="2">
    <source>
        <dbReference type="EMBL" id="CAE7224917.1"/>
    </source>
</evidence>
<name>A0A812K9N4_9DINO</name>
<dbReference type="OrthoDB" id="418092at2759"/>
<proteinExistence type="predicted"/>
<dbReference type="SUPFAM" id="SSF56672">
    <property type="entry name" value="DNA/RNA polymerases"/>
    <property type="match status" value="1"/>
</dbReference>
<feature type="region of interest" description="Disordered" evidence="1">
    <location>
        <begin position="307"/>
        <end position="331"/>
    </location>
</feature>
<gene>
    <name evidence="2" type="ORF">SNAT2548_LOCUS8614</name>
</gene>
<feature type="compositionally biased region" description="Basic and acidic residues" evidence="1">
    <location>
        <begin position="311"/>
        <end position="323"/>
    </location>
</feature>
<keyword evidence="3" id="KW-1185">Reference proteome</keyword>
<dbReference type="EMBL" id="CAJNDS010000646">
    <property type="protein sequence ID" value="CAE7224917.1"/>
    <property type="molecule type" value="Genomic_DNA"/>
</dbReference>